<evidence type="ECO:0000259" key="1">
    <source>
        <dbReference type="Pfam" id="PF00168"/>
    </source>
</evidence>
<dbReference type="Gene3D" id="2.60.40.150">
    <property type="entry name" value="C2 domain"/>
    <property type="match status" value="1"/>
</dbReference>
<accession>A0AAV3NLL4</accession>
<dbReference type="InterPro" id="IPR001192">
    <property type="entry name" value="PI-PLC_fam"/>
</dbReference>
<proteinExistence type="predicted"/>
<dbReference type="PANTHER" id="PTHR10336">
    <property type="entry name" value="PHOSPHOINOSITIDE-SPECIFIC PHOSPHOLIPASE C FAMILY PROTEIN"/>
    <property type="match status" value="1"/>
</dbReference>
<dbReference type="GO" id="GO:0004435">
    <property type="term" value="F:phosphatidylinositol-4,5-bisphosphate phospholipase C activity"/>
    <property type="evidence" value="ECO:0007669"/>
    <property type="project" value="TreeGrafter"/>
</dbReference>
<dbReference type="SUPFAM" id="SSF49562">
    <property type="entry name" value="C2 domain (Calcium/lipid-binding domain, CaLB)"/>
    <property type="match status" value="1"/>
</dbReference>
<comment type="caution">
    <text evidence="2">The sequence shown here is derived from an EMBL/GenBank/DDBJ whole genome shotgun (WGS) entry which is preliminary data.</text>
</comment>
<dbReference type="GO" id="GO:0051209">
    <property type="term" value="P:release of sequestered calcium ion into cytosol"/>
    <property type="evidence" value="ECO:0007669"/>
    <property type="project" value="TreeGrafter"/>
</dbReference>
<reference evidence="2 3" key="1">
    <citation type="submission" date="2024-01" db="EMBL/GenBank/DDBJ databases">
        <title>The complete chloroplast genome sequence of Lithospermum erythrorhizon: insights into the phylogenetic relationship among Boraginaceae species and the maternal lineages of purple gromwells.</title>
        <authorList>
            <person name="Okada T."/>
            <person name="Watanabe K."/>
        </authorList>
    </citation>
    <scope>NUCLEOTIDE SEQUENCE [LARGE SCALE GENOMIC DNA]</scope>
</reference>
<dbReference type="GO" id="GO:0048015">
    <property type="term" value="P:phosphatidylinositol-mediated signaling"/>
    <property type="evidence" value="ECO:0007669"/>
    <property type="project" value="TreeGrafter"/>
</dbReference>
<dbReference type="GO" id="GO:0005886">
    <property type="term" value="C:plasma membrane"/>
    <property type="evidence" value="ECO:0007669"/>
    <property type="project" value="TreeGrafter"/>
</dbReference>
<keyword evidence="3" id="KW-1185">Reference proteome</keyword>
<dbReference type="InterPro" id="IPR000008">
    <property type="entry name" value="C2_dom"/>
</dbReference>
<evidence type="ECO:0000313" key="3">
    <source>
        <dbReference type="Proteomes" id="UP001454036"/>
    </source>
</evidence>
<dbReference type="Pfam" id="PF00168">
    <property type="entry name" value="C2"/>
    <property type="match status" value="1"/>
</dbReference>
<evidence type="ECO:0000313" key="2">
    <source>
        <dbReference type="EMBL" id="GAA0139828.1"/>
    </source>
</evidence>
<dbReference type="AlphaFoldDB" id="A0AAV3NLL4"/>
<protein>
    <submittedName>
        <fullName evidence="2">Phospholipase</fullName>
    </submittedName>
</protein>
<dbReference type="Proteomes" id="UP001454036">
    <property type="component" value="Unassembled WGS sequence"/>
</dbReference>
<sequence>MRYVCWENQVGIVGVPADTGMMRWRPVWNNEFVFRLTVPVLAFLLVEVHEYDLPDNGDFAGQTCLPVSEIRPGIRAVPVYNREGVQFKFVRLIVHFELL</sequence>
<dbReference type="InterPro" id="IPR035892">
    <property type="entry name" value="C2_domain_sf"/>
</dbReference>
<name>A0AAV3NLL4_LITER</name>
<dbReference type="CDD" id="cd00275">
    <property type="entry name" value="C2_PLC_like"/>
    <property type="match status" value="1"/>
</dbReference>
<organism evidence="2 3">
    <name type="scientific">Lithospermum erythrorhizon</name>
    <name type="common">Purple gromwell</name>
    <name type="synonym">Lithospermum officinale var. erythrorhizon</name>
    <dbReference type="NCBI Taxonomy" id="34254"/>
    <lineage>
        <taxon>Eukaryota</taxon>
        <taxon>Viridiplantae</taxon>
        <taxon>Streptophyta</taxon>
        <taxon>Embryophyta</taxon>
        <taxon>Tracheophyta</taxon>
        <taxon>Spermatophyta</taxon>
        <taxon>Magnoliopsida</taxon>
        <taxon>eudicotyledons</taxon>
        <taxon>Gunneridae</taxon>
        <taxon>Pentapetalae</taxon>
        <taxon>asterids</taxon>
        <taxon>lamiids</taxon>
        <taxon>Boraginales</taxon>
        <taxon>Boraginaceae</taxon>
        <taxon>Boraginoideae</taxon>
        <taxon>Lithospermeae</taxon>
        <taxon>Lithospermum</taxon>
    </lineage>
</organism>
<dbReference type="PANTHER" id="PTHR10336:SF212">
    <property type="entry name" value="PHOSPHOINOSITIDE PHOSPHOLIPASE C"/>
    <property type="match status" value="1"/>
</dbReference>
<dbReference type="EMBL" id="BAABME010000123">
    <property type="protein sequence ID" value="GAA0139828.1"/>
    <property type="molecule type" value="Genomic_DNA"/>
</dbReference>
<feature type="domain" description="C2" evidence="1">
    <location>
        <begin position="25"/>
        <end position="73"/>
    </location>
</feature>
<gene>
    <name evidence="2" type="ORF">LIER_01299</name>
</gene>